<comment type="caution">
    <text evidence="1">The sequence shown here is derived from an EMBL/GenBank/DDBJ whole genome shotgun (WGS) entry which is preliminary data.</text>
</comment>
<name>E7MMV6_9FIRM</name>
<dbReference type="HOGENOM" id="CLU_2855263_0_0_9"/>
<keyword evidence="2" id="KW-1185">Reference proteome</keyword>
<evidence type="ECO:0000313" key="1">
    <source>
        <dbReference type="EMBL" id="EFW24605.1"/>
    </source>
</evidence>
<accession>E7MMV6</accession>
<dbReference type="Proteomes" id="UP000004097">
    <property type="component" value="Unassembled WGS sequence"/>
</dbReference>
<organism evidence="1 2">
    <name type="scientific">Solobacterium moorei F0204</name>
    <dbReference type="NCBI Taxonomy" id="706433"/>
    <lineage>
        <taxon>Bacteria</taxon>
        <taxon>Bacillati</taxon>
        <taxon>Bacillota</taxon>
        <taxon>Erysipelotrichia</taxon>
        <taxon>Erysipelotrichales</taxon>
        <taxon>Erysipelotrichaceae</taxon>
        <taxon>Solobacterium</taxon>
    </lineage>
</organism>
<dbReference type="EMBL" id="AECQ01000014">
    <property type="protein sequence ID" value="EFW24605.1"/>
    <property type="molecule type" value="Genomic_DNA"/>
</dbReference>
<proteinExistence type="predicted"/>
<dbReference type="AlphaFoldDB" id="E7MMV6"/>
<reference evidence="1 2" key="1">
    <citation type="submission" date="2010-08" db="EMBL/GenBank/DDBJ databases">
        <authorList>
            <person name="Weinstock G."/>
            <person name="Sodergren E."/>
            <person name="Clifton S."/>
            <person name="Fulton L."/>
            <person name="Fulton B."/>
            <person name="Courtney L."/>
            <person name="Fronick C."/>
            <person name="Harrison M."/>
            <person name="Strong C."/>
            <person name="Farmer C."/>
            <person name="Delahaunty K."/>
            <person name="Markovic C."/>
            <person name="Hall O."/>
            <person name="Minx P."/>
            <person name="Tomlinson C."/>
            <person name="Mitreva M."/>
            <person name="Hou S."/>
            <person name="Chen J."/>
            <person name="Wollam A."/>
            <person name="Pepin K.H."/>
            <person name="Johnson M."/>
            <person name="Bhonagiri V."/>
            <person name="Zhang X."/>
            <person name="Suruliraj S."/>
            <person name="Warren W."/>
            <person name="Chinwalla A."/>
            <person name="Mardis E.R."/>
            <person name="Wilson R.K."/>
        </authorList>
    </citation>
    <scope>NUCLEOTIDE SEQUENCE [LARGE SCALE GENOMIC DNA]</scope>
    <source>
        <strain evidence="1 2">F0204</strain>
    </source>
</reference>
<sequence>SKTLKLRQKEEQHPCTLLDMLSSPTDLPHPRKEVRSKLYIIRADYYIERIQAIEGKRARIHTGI</sequence>
<protein>
    <submittedName>
        <fullName evidence="1">Uncharacterized protein</fullName>
    </submittedName>
</protein>
<feature type="non-terminal residue" evidence="1">
    <location>
        <position position="1"/>
    </location>
</feature>
<gene>
    <name evidence="1" type="ORF">HMPREF9430_00873</name>
</gene>
<evidence type="ECO:0000313" key="2">
    <source>
        <dbReference type="Proteomes" id="UP000004097"/>
    </source>
</evidence>